<evidence type="ECO:0000313" key="2">
    <source>
        <dbReference type="Proteomes" id="UP001230649"/>
    </source>
</evidence>
<dbReference type="Proteomes" id="UP001230649">
    <property type="component" value="Unassembled WGS sequence"/>
</dbReference>
<protein>
    <submittedName>
        <fullName evidence="1">Uncharacterized protein</fullName>
    </submittedName>
</protein>
<name>A0ACC2VTZ2_9TREE</name>
<dbReference type="EMBL" id="JASBWS010000061">
    <property type="protein sequence ID" value="KAJ9102909.1"/>
    <property type="molecule type" value="Genomic_DNA"/>
</dbReference>
<comment type="caution">
    <text evidence="1">The sequence shown here is derived from an EMBL/GenBank/DDBJ whole genome shotgun (WGS) entry which is preliminary data.</text>
</comment>
<accession>A0ACC2VTZ2</accession>
<reference evidence="1" key="1">
    <citation type="submission" date="2023-04" db="EMBL/GenBank/DDBJ databases">
        <title>Draft Genome sequencing of Naganishia species isolated from polar environments using Oxford Nanopore Technology.</title>
        <authorList>
            <person name="Leo P."/>
            <person name="Venkateswaran K."/>
        </authorList>
    </citation>
    <scope>NUCLEOTIDE SEQUENCE</scope>
    <source>
        <strain evidence="1">MNA-CCFEE 5262</strain>
    </source>
</reference>
<keyword evidence="2" id="KW-1185">Reference proteome</keyword>
<evidence type="ECO:0000313" key="1">
    <source>
        <dbReference type="EMBL" id="KAJ9102909.1"/>
    </source>
</evidence>
<gene>
    <name evidence="1" type="ORF">QFC20_004875</name>
</gene>
<sequence>MSTEDKPSASLCDRSKVFGFEGSLTKQISTCKRCREADLECDLEFPTFLKKAPGSGVLSWYDWYLKQGSKGVDLKFLKPPYLPRPGGKYKNRQQMTIDKSGGLLTIMIYKLPPEYDVADVPTRAPSAQSSHPSGSSAPERAASVTSQQSKSNDPNALLTNTQRSQGGPEGRKYARRQTTHMPIGSPVNGAGATRMPISSIINKSPVTAKTKEKDRKDHQSGKVKTPQTGPAIRGGGGGSLLSGDQEIGEKESNGGSAKECNPFIIFFNSSYGRREGTAVIGIYRWRDRGRIFRQSPNYVAGCGDGMSYRCNNGNDGELVRRKSITHRTRTEQFKNGDEDSSSDAS</sequence>
<organism evidence="1 2">
    <name type="scientific">Naganishia adeliensis</name>
    <dbReference type="NCBI Taxonomy" id="92952"/>
    <lineage>
        <taxon>Eukaryota</taxon>
        <taxon>Fungi</taxon>
        <taxon>Dikarya</taxon>
        <taxon>Basidiomycota</taxon>
        <taxon>Agaricomycotina</taxon>
        <taxon>Tremellomycetes</taxon>
        <taxon>Filobasidiales</taxon>
        <taxon>Filobasidiaceae</taxon>
        <taxon>Naganishia</taxon>
    </lineage>
</organism>
<proteinExistence type="predicted"/>